<dbReference type="EMBL" id="JAJHVV010000006">
    <property type="protein sequence ID" value="MCK6263953.1"/>
    <property type="molecule type" value="Genomic_DNA"/>
</dbReference>
<keyword evidence="1" id="KW-0732">Signal</keyword>
<reference evidence="2" key="1">
    <citation type="submission" date="2021-11" db="EMBL/GenBank/DDBJ databases">
        <title>Vibrio ZSDE26 sp. nov. and Vibrio ZSDZ34 sp. nov., isolated from coastal seawater in Qingdao.</title>
        <authorList>
            <person name="Zhang P."/>
        </authorList>
    </citation>
    <scope>NUCLEOTIDE SEQUENCE</scope>
    <source>
        <strain evidence="2">ZSDE26</strain>
    </source>
</reference>
<evidence type="ECO:0000313" key="3">
    <source>
        <dbReference type="Proteomes" id="UP001139559"/>
    </source>
</evidence>
<gene>
    <name evidence="2" type="ORF">KP803_11795</name>
</gene>
<proteinExistence type="predicted"/>
<dbReference type="RefSeq" id="WP_248009032.1">
    <property type="nucleotide sequence ID" value="NZ_JAJHVV010000006.1"/>
</dbReference>
<evidence type="ECO:0000256" key="1">
    <source>
        <dbReference type="SAM" id="SignalP"/>
    </source>
</evidence>
<keyword evidence="3" id="KW-1185">Reference proteome</keyword>
<feature type="chain" id="PRO_5040863260" evidence="1">
    <location>
        <begin position="24"/>
        <end position="159"/>
    </location>
</feature>
<organism evidence="2 3">
    <name type="scientific">Vibrio amylolyticus</name>
    <dbReference type="NCBI Taxonomy" id="2847292"/>
    <lineage>
        <taxon>Bacteria</taxon>
        <taxon>Pseudomonadati</taxon>
        <taxon>Pseudomonadota</taxon>
        <taxon>Gammaproteobacteria</taxon>
        <taxon>Vibrionales</taxon>
        <taxon>Vibrionaceae</taxon>
        <taxon>Vibrio</taxon>
    </lineage>
</organism>
<evidence type="ECO:0000313" key="2">
    <source>
        <dbReference type="EMBL" id="MCK6263953.1"/>
    </source>
</evidence>
<accession>A0A9X1XLK3</accession>
<name>A0A9X1XLK3_9VIBR</name>
<dbReference type="Proteomes" id="UP001139559">
    <property type="component" value="Unassembled WGS sequence"/>
</dbReference>
<dbReference type="AlphaFoldDB" id="A0A9X1XLK3"/>
<comment type="caution">
    <text evidence="2">The sequence shown here is derived from an EMBL/GenBank/DDBJ whole genome shotgun (WGS) entry which is preliminary data.</text>
</comment>
<protein>
    <submittedName>
        <fullName evidence="2">Uncharacterized protein</fullName>
    </submittedName>
</protein>
<feature type="signal peptide" evidence="1">
    <location>
        <begin position="1"/>
        <end position="23"/>
    </location>
</feature>
<sequence length="159" mass="17481">MRKNKVFWGLSALCLSMPITASSADKLLLEANSKLALSYSPYRLAEVETTDSKSVFSQIMAGTPGQTIAVADKLVLKDVLDSFHQMCGYKPSQVTGINVVSHDYPEFYEVWEFDDNDSHMDNGKSALSLVLKALPNNGGTDIDIYGDCHPKPLSFTNLK</sequence>